<reference evidence="1 2" key="1">
    <citation type="journal article" date="2024" name="Ann. Entomol. Soc. Am.">
        <title>Genomic analyses of the southern and eastern yellowjacket wasps (Hymenoptera: Vespidae) reveal evolutionary signatures of social life.</title>
        <authorList>
            <person name="Catto M.A."/>
            <person name="Caine P.B."/>
            <person name="Orr S.E."/>
            <person name="Hunt B.G."/>
            <person name="Goodisman M.A.D."/>
        </authorList>
    </citation>
    <scope>NUCLEOTIDE SEQUENCE [LARGE SCALE GENOMIC DNA]</scope>
    <source>
        <strain evidence="1">233</strain>
        <tissue evidence="1">Head and thorax</tissue>
    </source>
</reference>
<protein>
    <submittedName>
        <fullName evidence="1">Uncharacterized protein</fullName>
    </submittedName>
</protein>
<accession>A0ABD2BME4</accession>
<name>A0ABD2BME4_VESSQ</name>
<organism evidence="1 2">
    <name type="scientific">Vespula squamosa</name>
    <name type="common">Southern yellow jacket</name>
    <name type="synonym">Wasp</name>
    <dbReference type="NCBI Taxonomy" id="30214"/>
    <lineage>
        <taxon>Eukaryota</taxon>
        <taxon>Metazoa</taxon>
        <taxon>Ecdysozoa</taxon>
        <taxon>Arthropoda</taxon>
        <taxon>Hexapoda</taxon>
        <taxon>Insecta</taxon>
        <taxon>Pterygota</taxon>
        <taxon>Neoptera</taxon>
        <taxon>Endopterygota</taxon>
        <taxon>Hymenoptera</taxon>
        <taxon>Apocrita</taxon>
        <taxon>Aculeata</taxon>
        <taxon>Vespoidea</taxon>
        <taxon>Vespidae</taxon>
        <taxon>Vespinae</taxon>
        <taxon>Vespula</taxon>
    </lineage>
</organism>
<sequence length="253" mass="28913">MKSKEVARSSVLPPALSYVPVDILSFWATRKLRFVPGSNEEQRGGTDLYQDQMTCKEVARSNVRPLGILRNRDLYQDQMTCKEVARSNVRPLGSNDVQRGGTLERATSWKLRFVPGSNEEQRGGTDLYQDQMTCKEVARSNVRPLGSNDVQRGGTLERATSWKLRFVPGSNEEQRGGTDLYQDQMTCKEVARSNVRPLGILRNRDLYQDQMTCKEVARSNVRPLGTSYVPVNILNFWATRQFFQETEIRTRIK</sequence>
<proteinExistence type="predicted"/>
<comment type="caution">
    <text evidence="1">The sequence shown here is derived from an EMBL/GenBank/DDBJ whole genome shotgun (WGS) entry which is preliminary data.</text>
</comment>
<dbReference type="EMBL" id="JAUDFV010000074">
    <property type="protein sequence ID" value="KAL2733943.1"/>
    <property type="molecule type" value="Genomic_DNA"/>
</dbReference>
<evidence type="ECO:0000313" key="2">
    <source>
        <dbReference type="Proteomes" id="UP001607302"/>
    </source>
</evidence>
<gene>
    <name evidence="1" type="ORF">V1478_003641</name>
</gene>
<evidence type="ECO:0000313" key="1">
    <source>
        <dbReference type="EMBL" id="KAL2733943.1"/>
    </source>
</evidence>
<dbReference type="Proteomes" id="UP001607302">
    <property type="component" value="Unassembled WGS sequence"/>
</dbReference>
<dbReference type="AlphaFoldDB" id="A0ABD2BME4"/>
<keyword evidence="2" id="KW-1185">Reference proteome</keyword>